<dbReference type="SUPFAM" id="SSF75620">
    <property type="entry name" value="Release factor"/>
    <property type="match status" value="1"/>
</dbReference>
<dbReference type="OrthoDB" id="277888at2759"/>
<evidence type="ECO:0000256" key="2">
    <source>
        <dbReference type="ARBA" id="ARBA00010835"/>
    </source>
</evidence>
<keyword evidence="4" id="KW-0496">Mitochondrion</keyword>
<evidence type="ECO:0000256" key="3">
    <source>
        <dbReference type="ARBA" id="ARBA00022946"/>
    </source>
</evidence>
<dbReference type="Gene3D" id="3.30.160.20">
    <property type="match status" value="1"/>
</dbReference>
<dbReference type="GO" id="GO:0032543">
    <property type="term" value="P:mitochondrial translation"/>
    <property type="evidence" value="ECO:0007669"/>
    <property type="project" value="UniProtKB-ARBA"/>
</dbReference>
<sequence>MLSRLSRLRLAYTLEIAIPNHYATPICLPFSRNHVSKGTCSLNPSSTFQRRDFNSTNNPPLLKISSKHLPPRPKPPPEDEIEESFLKGSGPGGQKINKTNSAVQLKHIPTGFVVKCQATRSRSQNRTIARQLLADKLDDMTRGDESRSSIVGEVKRKKKASSAKKSRRKYRKLEEGNEGTAAEVFEEENGDDVFDAKLPDEQIETDRDIASLDKETFDRRQQKDKL</sequence>
<dbReference type="InterPro" id="IPR052405">
    <property type="entry name" value="Mito_Transl_Release_Factor"/>
</dbReference>
<comment type="caution">
    <text evidence="7">The sequence shown here is derived from an EMBL/GenBank/DDBJ whole genome shotgun (WGS) entry which is preliminary data.</text>
</comment>
<evidence type="ECO:0000256" key="1">
    <source>
        <dbReference type="ARBA" id="ARBA00004173"/>
    </source>
</evidence>
<dbReference type="InParanoid" id="A0A7C8ILR6"/>
<feature type="compositionally biased region" description="Polar residues" evidence="5">
    <location>
        <begin position="44"/>
        <end position="59"/>
    </location>
</feature>
<comment type="similarity">
    <text evidence="2">Belongs to the prokaryotic/mitochondrial release factor family.</text>
</comment>
<evidence type="ECO:0000259" key="6">
    <source>
        <dbReference type="Pfam" id="PF00472"/>
    </source>
</evidence>
<feature type="compositionally biased region" description="Acidic residues" evidence="5">
    <location>
        <begin position="184"/>
        <end position="193"/>
    </location>
</feature>
<dbReference type="AlphaFoldDB" id="A0A7C8ILR6"/>
<dbReference type="GO" id="GO:0003747">
    <property type="term" value="F:translation release factor activity"/>
    <property type="evidence" value="ECO:0007669"/>
    <property type="project" value="InterPro"/>
</dbReference>
<dbReference type="Proteomes" id="UP000481858">
    <property type="component" value="Unassembled WGS sequence"/>
</dbReference>
<gene>
    <name evidence="7" type="ORF">GQX73_g6740</name>
</gene>
<dbReference type="GO" id="GO:0005739">
    <property type="term" value="C:mitochondrion"/>
    <property type="evidence" value="ECO:0007669"/>
    <property type="project" value="UniProtKB-SubCell"/>
</dbReference>
<feature type="region of interest" description="Disordered" evidence="5">
    <location>
        <begin position="44"/>
        <end position="97"/>
    </location>
</feature>
<dbReference type="InterPro" id="IPR000352">
    <property type="entry name" value="Pep_chain_release_fac_I"/>
</dbReference>
<dbReference type="InterPro" id="IPR045853">
    <property type="entry name" value="Pep_chain_release_fac_I_sf"/>
</dbReference>
<name>A0A7C8ILR6_9PEZI</name>
<evidence type="ECO:0000256" key="5">
    <source>
        <dbReference type="SAM" id="MobiDB-lite"/>
    </source>
</evidence>
<protein>
    <recommendedName>
        <fullName evidence="6">Prokaryotic-type class I peptide chain release factors domain-containing protein</fullName>
    </recommendedName>
</protein>
<comment type="subcellular location">
    <subcellularLocation>
        <location evidence="1">Mitochondrion</location>
    </subcellularLocation>
</comment>
<keyword evidence="8" id="KW-1185">Reference proteome</keyword>
<proteinExistence type="inferred from homology"/>
<feature type="domain" description="Prokaryotic-type class I peptide chain release factors" evidence="6">
    <location>
        <begin position="77"/>
        <end position="172"/>
    </location>
</feature>
<feature type="compositionally biased region" description="Basic and acidic residues" evidence="5">
    <location>
        <begin position="194"/>
        <end position="226"/>
    </location>
</feature>
<dbReference type="Pfam" id="PF00472">
    <property type="entry name" value="RF-1"/>
    <property type="match status" value="1"/>
</dbReference>
<evidence type="ECO:0000313" key="8">
    <source>
        <dbReference type="Proteomes" id="UP000481858"/>
    </source>
</evidence>
<dbReference type="PANTHER" id="PTHR46203">
    <property type="entry name" value="PROBABLE PEPTIDE CHAIN RELEASE FACTOR C12ORF65"/>
    <property type="match status" value="1"/>
</dbReference>
<feature type="compositionally biased region" description="Basic residues" evidence="5">
    <location>
        <begin position="155"/>
        <end position="171"/>
    </location>
</feature>
<reference evidence="7 8" key="1">
    <citation type="submission" date="2019-12" db="EMBL/GenBank/DDBJ databases">
        <title>Draft genome sequence of the ascomycete Xylaria multiplex DSM 110363.</title>
        <authorList>
            <person name="Buettner E."/>
            <person name="Kellner H."/>
        </authorList>
    </citation>
    <scope>NUCLEOTIDE SEQUENCE [LARGE SCALE GENOMIC DNA]</scope>
    <source>
        <strain evidence="7 8">DSM 110363</strain>
    </source>
</reference>
<dbReference type="FunCoup" id="A0A7C8ILR6">
    <property type="interactions" value="49"/>
</dbReference>
<keyword evidence="3" id="KW-0809">Transit peptide</keyword>
<feature type="region of interest" description="Disordered" evidence="5">
    <location>
        <begin position="140"/>
        <end position="226"/>
    </location>
</feature>
<accession>A0A7C8ILR6</accession>
<dbReference type="EMBL" id="WUBL01000080">
    <property type="protein sequence ID" value="KAF2966841.1"/>
    <property type="molecule type" value="Genomic_DNA"/>
</dbReference>
<dbReference type="PANTHER" id="PTHR46203:SF1">
    <property type="entry name" value="MITOCHONDRIAL TRANSLATION RELEASE FACTOR IN RESCUE"/>
    <property type="match status" value="1"/>
</dbReference>
<evidence type="ECO:0000313" key="7">
    <source>
        <dbReference type="EMBL" id="KAF2966841.1"/>
    </source>
</evidence>
<dbReference type="FunFam" id="3.30.160.20:FF:000065">
    <property type="entry name" value="Peptidyl-tRNA hydrolase domain protein"/>
    <property type="match status" value="1"/>
</dbReference>
<evidence type="ECO:0000256" key="4">
    <source>
        <dbReference type="ARBA" id="ARBA00023128"/>
    </source>
</evidence>
<organism evidence="7 8">
    <name type="scientific">Xylaria multiplex</name>
    <dbReference type="NCBI Taxonomy" id="323545"/>
    <lineage>
        <taxon>Eukaryota</taxon>
        <taxon>Fungi</taxon>
        <taxon>Dikarya</taxon>
        <taxon>Ascomycota</taxon>
        <taxon>Pezizomycotina</taxon>
        <taxon>Sordariomycetes</taxon>
        <taxon>Xylariomycetidae</taxon>
        <taxon>Xylariales</taxon>
        <taxon>Xylariaceae</taxon>
        <taxon>Xylaria</taxon>
    </lineage>
</organism>